<accession>A0A2T0KJH2</accession>
<dbReference type="EMBL" id="PVMZ01000003">
    <property type="protein sequence ID" value="PRX23675.1"/>
    <property type="molecule type" value="Genomic_DNA"/>
</dbReference>
<dbReference type="Pfam" id="PF25595">
    <property type="entry name" value="Phage_TTP_16"/>
    <property type="match status" value="1"/>
</dbReference>
<dbReference type="InterPro" id="IPR058009">
    <property type="entry name" value="TTP_Phage_16"/>
</dbReference>
<gene>
    <name evidence="1" type="ORF">CLV67_103424</name>
</gene>
<dbReference type="Proteomes" id="UP000239415">
    <property type="component" value="Unassembled WGS sequence"/>
</dbReference>
<keyword evidence="2" id="KW-1185">Reference proteome</keyword>
<evidence type="ECO:0000313" key="2">
    <source>
        <dbReference type="Proteomes" id="UP000239415"/>
    </source>
</evidence>
<organism evidence="1 2">
    <name type="scientific">Actinoplanes italicus</name>
    <dbReference type="NCBI Taxonomy" id="113567"/>
    <lineage>
        <taxon>Bacteria</taxon>
        <taxon>Bacillati</taxon>
        <taxon>Actinomycetota</taxon>
        <taxon>Actinomycetes</taxon>
        <taxon>Micromonosporales</taxon>
        <taxon>Micromonosporaceae</taxon>
        <taxon>Actinoplanes</taxon>
    </lineage>
</organism>
<proteinExistence type="predicted"/>
<protein>
    <submittedName>
        <fullName evidence="1">Uncharacterized protein</fullName>
    </submittedName>
</protein>
<dbReference type="AlphaFoldDB" id="A0A2T0KJH2"/>
<sequence length="164" mass="17199">MPDITGDGKIRVYWVTTIANQNAPTTTELNAGIDLTATITADGLMGLQPETADVDVSSLASTFNATDNGRVSFSGTKLRLKKQSGTDTIFTTLLKDTAGFLVVRRSIAQATAWASAQGVEVYPAKCAEVARVDFEPNTVERYEIGIKITAGSGGTGPSLRAAVA</sequence>
<dbReference type="RefSeq" id="WP_106316841.1">
    <property type="nucleotide sequence ID" value="NZ_BOMO01000042.1"/>
</dbReference>
<dbReference type="OrthoDB" id="3629220at2"/>
<evidence type="ECO:0000313" key="1">
    <source>
        <dbReference type="EMBL" id="PRX23675.1"/>
    </source>
</evidence>
<comment type="caution">
    <text evidence="1">The sequence shown here is derived from an EMBL/GenBank/DDBJ whole genome shotgun (WGS) entry which is preliminary data.</text>
</comment>
<reference evidence="1 2" key="1">
    <citation type="submission" date="2018-03" db="EMBL/GenBank/DDBJ databases">
        <title>Genomic Encyclopedia of Archaeal and Bacterial Type Strains, Phase II (KMG-II): from individual species to whole genera.</title>
        <authorList>
            <person name="Goeker M."/>
        </authorList>
    </citation>
    <scope>NUCLEOTIDE SEQUENCE [LARGE SCALE GENOMIC DNA]</scope>
    <source>
        <strain evidence="1 2">DSM 43146</strain>
    </source>
</reference>
<name>A0A2T0KJH2_9ACTN</name>